<feature type="transmembrane region" description="Helical" evidence="1">
    <location>
        <begin position="71"/>
        <end position="95"/>
    </location>
</feature>
<name>A0A480AL23_9CYAN</name>
<protein>
    <recommendedName>
        <fullName evidence="4">Fatty acid hydroxylase</fullName>
    </recommendedName>
</protein>
<proteinExistence type="predicted"/>
<accession>A0A480AL23</accession>
<dbReference type="Proteomes" id="UP000299367">
    <property type="component" value="Unassembled WGS sequence"/>
</dbReference>
<evidence type="ECO:0000313" key="2">
    <source>
        <dbReference type="EMBL" id="GCL42754.1"/>
    </source>
</evidence>
<organism evidence="2 3">
    <name type="scientific">Dolichospermum planctonicum</name>
    <dbReference type="NCBI Taxonomy" id="136072"/>
    <lineage>
        <taxon>Bacteria</taxon>
        <taxon>Bacillati</taxon>
        <taxon>Cyanobacteriota</taxon>
        <taxon>Cyanophyceae</taxon>
        <taxon>Nostocales</taxon>
        <taxon>Aphanizomenonaceae</taxon>
        <taxon>Dolichospermum</taxon>
    </lineage>
</organism>
<evidence type="ECO:0000256" key="1">
    <source>
        <dbReference type="SAM" id="Phobius"/>
    </source>
</evidence>
<dbReference type="AlphaFoldDB" id="A0A480AL23"/>
<reference evidence="3" key="1">
    <citation type="submission" date="2019-02" db="EMBL/GenBank/DDBJ databases">
        <title>Draft genome sequence of Dolichospermum planctonicum NIES-80.</title>
        <authorList>
            <person name="Yamaguchi H."/>
            <person name="Suzuki S."/>
            <person name="Kawachi M."/>
        </authorList>
    </citation>
    <scope>NUCLEOTIDE SEQUENCE [LARGE SCALE GENOMIC DNA]</scope>
    <source>
        <strain evidence="3">NIES-80</strain>
    </source>
</reference>
<comment type="caution">
    <text evidence="2">The sequence shown here is derived from an EMBL/GenBank/DDBJ whole genome shotgun (WGS) entry which is preliminary data.</text>
</comment>
<dbReference type="EMBL" id="BJCF01000026">
    <property type="protein sequence ID" value="GCL42754.1"/>
    <property type="molecule type" value="Genomic_DNA"/>
</dbReference>
<keyword evidence="1" id="KW-0812">Transmembrane</keyword>
<sequence length="177" mass="20646">MYTGYQMIEAIAVSWLLLILGDFLSTFFYHVPEHVFGSLHLTTHHSSKKNFRHYAILTFNPHVVLDGILGALPYLLIAFWLWGLSPIGVICGLLFGQFHVWWRHVTSLGRQTPQAVIVLCRLLFITTPEQHWLHHQKTNLGFGDIFTFFDQPARIWMGWLRLLRINWRSHTETHISG</sequence>
<keyword evidence="1" id="KW-0472">Membrane</keyword>
<gene>
    <name evidence="2" type="ORF">NIES80_24620</name>
</gene>
<evidence type="ECO:0008006" key="4">
    <source>
        <dbReference type="Google" id="ProtNLM"/>
    </source>
</evidence>
<keyword evidence="1" id="KW-1133">Transmembrane helix</keyword>
<feature type="transmembrane region" description="Helical" evidence="1">
    <location>
        <begin position="12"/>
        <end position="31"/>
    </location>
</feature>
<evidence type="ECO:0000313" key="3">
    <source>
        <dbReference type="Proteomes" id="UP000299367"/>
    </source>
</evidence>